<accession>A0A8J3C2D9</accession>
<dbReference type="RefSeq" id="WP_189080558.1">
    <property type="nucleotide sequence ID" value="NZ_BMMX01000017.1"/>
</dbReference>
<dbReference type="AlphaFoldDB" id="A0A8J3C2D9"/>
<dbReference type="InterPro" id="IPR000866">
    <property type="entry name" value="AhpC/TSA"/>
</dbReference>
<dbReference type="SUPFAM" id="SSF52833">
    <property type="entry name" value="Thioredoxin-like"/>
    <property type="match status" value="1"/>
</dbReference>
<feature type="compositionally biased region" description="Low complexity" evidence="1">
    <location>
        <begin position="47"/>
        <end position="60"/>
    </location>
</feature>
<organism evidence="4 5">
    <name type="scientific">Mangrovihabitans endophyticus</name>
    <dbReference type="NCBI Taxonomy" id="1751298"/>
    <lineage>
        <taxon>Bacteria</taxon>
        <taxon>Bacillati</taxon>
        <taxon>Actinomycetota</taxon>
        <taxon>Actinomycetes</taxon>
        <taxon>Micromonosporales</taxon>
        <taxon>Micromonosporaceae</taxon>
        <taxon>Mangrovihabitans</taxon>
    </lineage>
</organism>
<name>A0A8J3C2D9_9ACTN</name>
<comment type="caution">
    <text evidence="4">The sequence shown here is derived from an EMBL/GenBank/DDBJ whole genome shotgun (WGS) entry which is preliminary data.</text>
</comment>
<dbReference type="GO" id="GO:0016491">
    <property type="term" value="F:oxidoreductase activity"/>
    <property type="evidence" value="ECO:0007669"/>
    <property type="project" value="InterPro"/>
</dbReference>
<protein>
    <submittedName>
        <fullName evidence="4">Thiol:disulfide interchange protein</fullName>
    </submittedName>
</protein>
<dbReference type="Gene3D" id="3.40.30.10">
    <property type="entry name" value="Glutaredoxin"/>
    <property type="match status" value="1"/>
</dbReference>
<dbReference type="PANTHER" id="PTHR42852">
    <property type="entry name" value="THIOL:DISULFIDE INTERCHANGE PROTEIN DSBE"/>
    <property type="match status" value="1"/>
</dbReference>
<feature type="region of interest" description="Disordered" evidence="1">
    <location>
        <begin position="33"/>
        <end position="63"/>
    </location>
</feature>
<reference evidence="4" key="1">
    <citation type="journal article" date="2014" name="Int. J. Syst. Evol. Microbiol.">
        <title>Complete genome sequence of Corynebacterium casei LMG S-19264T (=DSM 44701T), isolated from a smear-ripened cheese.</title>
        <authorList>
            <consortium name="US DOE Joint Genome Institute (JGI-PGF)"/>
            <person name="Walter F."/>
            <person name="Albersmeier A."/>
            <person name="Kalinowski J."/>
            <person name="Ruckert C."/>
        </authorList>
    </citation>
    <scope>NUCLEOTIDE SEQUENCE</scope>
    <source>
        <strain evidence="4">CGMCC 4.7299</strain>
    </source>
</reference>
<keyword evidence="2" id="KW-0732">Signal</keyword>
<evidence type="ECO:0000313" key="5">
    <source>
        <dbReference type="Proteomes" id="UP000656042"/>
    </source>
</evidence>
<feature type="domain" description="Thioredoxin" evidence="3">
    <location>
        <begin position="64"/>
        <end position="199"/>
    </location>
</feature>
<dbReference type="InterPro" id="IPR013766">
    <property type="entry name" value="Thioredoxin_domain"/>
</dbReference>
<dbReference type="PANTHER" id="PTHR42852:SF17">
    <property type="entry name" value="THIOREDOXIN-LIKE PROTEIN HI_1115"/>
    <property type="match status" value="1"/>
</dbReference>
<dbReference type="InterPro" id="IPR050553">
    <property type="entry name" value="Thioredoxin_ResA/DsbE_sf"/>
</dbReference>
<dbReference type="Pfam" id="PF00578">
    <property type="entry name" value="AhpC-TSA"/>
    <property type="match status" value="1"/>
</dbReference>
<sequence length="199" mass="20268">MRVPSVLRVRAAAPALVLLFLAAACANGGAVEPGAAPASDTAPPGPSTVATATDSSAAPARSGDAAVPPLLRFTAQTVDGAAFNAAALAGRPVVFWFWAPWCPTCAGQARDVAAVARDTAGRISVVGVGGLDGEANMRTFVHQFHVDGLPHLSDEAGAVWRRFGVTQQSTFVMLDGSGRTVFSGYLPGDQLAGRVGKLT</sequence>
<evidence type="ECO:0000256" key="1">
    <source>
        <dbReference type="SAM" id="MobiDB-lite"/>
    </source>
</evidence>
<dbReference type="PROSITE" id="PS51257">
    <property type="entry name" value="PROKAR_LIPOPROTEIN"/>
    <property type="match status" value="1"/>
</dbReference>
<reference evidence="4" key="2">
    <citation type="submission" date="2020-09" db="EMBL/GenBank/DDBJ databases">
        <authorList>
            <person name="Sun Q."/>
            <person name="Zhou Y."/>
        </authorList>
    </citation>
    <scope>NUCLEOTIDE SEQUENCE</scope>
    <source>
        <strain evidence="4">CGMCC 4.7299</strain>
    </source>
</reference>
<gene>
    <name evidence="4" type="primary">dsbF</name>
    <name evidence="4" type="ORF">GCM10012284_37720</name>
</gene>
<dbReference type="Proteomes" id="UP000656042">
    <property type="component" value="Unassembled WGS sequence"/>
</dbReference>
<proteinExistence type="predicted"/>
<evidence type="ECO:0000259" key="3">
    <source>
        <dbReference type="PROSITE" id="PS51352"/>
    </source>
</evidence>
<dbReference type="InterPro" id="IPR036249">
    <property type="entry name" value="Thioredoxin-like_sf"/>
</dbReference>
<feature type="chain" id="PRO_5038941689" evidence="2">
    <location>
        <begin position="27"/>
        <end position="199"/>
    </location>
</feature>
<dbReference type="PROSITE" id="PS51352">
    <property type="entry name" value="THIOREDOXIN_2"/>
    <property type="match status" value="1"/>
</dbReference>
<keyword evidence="5" id="KW-1185">Reference proteome</keyword>
<feature type="signal peptide" evidence="2">
    <location>
        <begin position="1"/>
        <end position="26"/>
    </location>
</feature>
<evidence type="ECO:0000256" key="2">
    <source>
        <dbReference type="SAM" id="SignalP"/>
    </source>
</evidence>
<dbReference type="EMBL" id="BMMX01000017">
    <property type="protein sequence ID" value="GGK99762.1"/>
    <property type="molecule type" value="Genomic_DNA"/>
</dbReference>
<evidence type="ECO:0000313" key="4">
    <source>
        <dbReference type="EMBL" id="GGK99762.1"/>
    </source>
</evidence>
<dbReference type="GO" id="GO:0016209">
    <property type="term" value="F:antioxidant activity"/>
    <property type="evidence" value="ECO:0007669"/>
    <property type="project" value="InterPro"/>
</dbReference>